<evidence type="ECO:0000256" key="1">
    <source>
        <dbReference type="ARBA" id="ARBA00022729"/>
    </source>
</evidence>
<dbReference type="GO" id="GO:0016020">
    <property type="term" value="C:membrane"/>
    <property type="evidence" value="ECO:0007669"/>
    <property type="project" value="TreeGrafter"/>
</dbReference>
<evidence type="ECO:0000256" key="5">
    <source>
        <dbReference type="SAM" id="SignalP"/>
    </source>
</evidence>
<evidence type="ECO:0000256" key="4">
    <source>
        <dbReference type="SAM" id="Phobius"/>
    </source>
</evidence>
<dbReference type="SMART" id="SM00409">
    <property type="entry name" value="IG"/>
    <property type="match status" value="1"/>
</dbReference>
<sequence>MKILGVLVLLTELLAVDICEALKVIVTPAPVVEFTEGQRGTLFCRVSQQKRKNSFLSLVWLFSNSLYDSQRILRLNRTGHVQTFRNCREKRCELQFFEQGPAKVYVLIVNKFDKSDEGHYRCKVQEIANLSRRWLSISNGDNTTEVKVRVPQTTTVQVSESRSETWTPFEDPLLETSTVLISKTPKEERRIFGDLYLYATLVCSLGIISVMLFAVFIICQTLKNRKQTRGRKYLTKGPNCSSGEMVMSTGSMSLLQPKSKKKKKAVQDPPPPIPVKIPRRVASNKKKFLRKPDAKSILPRIVEDSLTYAELELVPTLPSVPSNPTTPSSQCPTTVYAKILFSENQGQ</sequence>
<comment type="caution">
    <text evidence="7">The sequence shown here is derived from an EMBL/GenBank/DDBJ whole genome shotgun (WGS) entry which is preliminary data.</text>
</comment>
<feature type="domain" description="Ig-like" evidence="6">
    <location>
        <begin position="22"/>
        <end position="138"/>
    </location>
</feature>
<dbReference type="InterPro" id="IPR051102">
    <property type="entry name" value="IgSF_V-set/TM_domain"/>
</dbReference>
<name>A0A401PAS6_SCYTO</name>
<dbReference type="SUPFAM" id="SSF48726">
    <property type="entry name" value="Immunoglobulin"/>
    <property type="match status" value="1"/>
</dbReference>
<evidence type="ECO:0000313" key="8">
    <source>
        <dbReference type="Proteomes" id="UP000288216"/>
    </source>
</evidence>
<dbReference type="STRING" id="75743.A0A401PAS6"/>
<evidence type="ECO:0000256" key="3">
    <source>
        <dbReference type="ARBA" id="ARBA00023319"/>
    </source>
</evidence>
<feature type="signal peptide" evidence="5">
    <location>
        <begin position="1"/>
        <end position="21"/>
    </location>
</feature>
<dbReference type="PANTHER" id="PTHR12207:SF8">
    <property type="entry name" value="V-SET AND TRANSMEMBRANE DOMAIN-CONTAINING PROTEIN 4"/>
    <property type="match status" value="1"/>
</dbReference>
<feature type="chain" id="PRO_5019243668" description="Ig-like domain-containing protein" evidence="5">
    <location>
        <begin position="22"/>
        <end position="347"/>
    </location>
</feature>
<evidence type="ECO:0000259" key="6">
    <source>
        <dbReference type="PROSITE" id="PS50835"/>
    </source>
</evidence>
<keyword evidence="3" id="KW-0393">Immunoglobulin domain</keyword>
<dbReference type="EMBL" id="BFAA01004682">
    <property type="protein sequence ID" value="GCB70221.1"/>
    <property type="molecule type" value="Genomic_DNA"/>
</dbReference>
<dbReference type="InterPro" id="IPR007110">
    <property type="entry name" value="Ig-like_dom"/>
</dbReference>
<organism evidence="7 8">
    <name type="scientific">Scyliorhinus torazame</name>
    <name type="common">Cloudy catshark</name>
    <name type="synonym">Catulus torazame</name>
    <dbReference type="NCBI Taxonomy" id="75743"/>
    <lineage>
        <taxon>Eukaryota</taxon>
        <taxon>Metazoa</taxon>
        <taxon>Chordata</taxon>
        <taxon>Craniata</taxon>
        <taxon>Vertebrata</taxon>
        <taxon>Chondrichthyes</taxon>
        <taxon>Elasmobranchii</taxon>
        <taxon>Galeomorphii</taxon>
        <taxon>Galeoidea</taxon>
        <taxon>Carcharhiniformes</taxon>
        <taxon>Scyliorhinidae</taxon>
        <taxon>Scyliorhinus</taxon>
    </lineage>
</organism>
<dbReference type="OrthoDB" id="8885867at2759"/>
<keyword evidence="2" id="KW-1015">Disulfide bond</keyword>
<dbReference type="Gene3D" id="2.60.40.10">
    <property type="entry name" value="Immunoglobulins"/>
    <property type="match status" value="1"/>
</dbReference>
<keyword evidence="1 5" id="KW-0732">Signal</keyword>
<evidence type="ECO:0000256" key="2">
    <source>
        <dbReference type="ARBA" id="ARBA00023157"/>
    </source>
</evidence>
<dbReference type="AlphaFoldDB" id="A0A401PAS6"/>
<dbReference type="InterPro" id="IPR036179">
    <property type="entry name" value="Ig-like_dom_sf"/>
</dbReference>
<keyword evidence="4" id="KW-1133">Transmembrane helix</keyword>
<keyword evidence="8" id="KW-1185">Reference proteome</keyword>
<feature type="transmembrane region" description="Helical" evidence="4">
    <location>
        <begin position="195"/>
        <end position="219"/>
    </location>
</feature>
<protein>
    <recommendedName>
        <fullName evidence="6">Ig-like domain-containing protein</fullName>
    </recommendedName>
</protein>
<gene>
    <name evidence="7" type="ORF">scyTo_0010726</name>
</gene>
<dbReference type="PROSITE" id="PS50835">
    <property type="entry name" value="IG_LIKE"/>
    <property type="match status" value="1"/>
</dbReference>
<dbReference type="PANTHER" id="PTHR12207">
    <property type="entry name" value="V-SET AND TRANSMEMBRANE DOMAIN-CONTAINING PROTEIN"/>
    <property type="match status" value="1"/>
</dbReference>
<dbReference type="Proteomes" id="UP000288216">
    <property type="component" value="Unassembled WGS sequence"/>
</dbReference>
<proteinExistence type="predicted"/>
<dbReference type="InterPro" id="IPR013783">
    <property type="entry name" value="Ig-like_fold"/>
</dbReference>
<reference evidence="7 8" key="1">
    <citation type="journal article" date="2018" name="Nat. Ecol. Evol.">
        <title>Shark genomes provide insights into elasmobranch evolution and the origin of vertebrates.</title>
        <authorList>
            <person name="Hara Y"/>
            <person name="Yamaguchi K"/>
            <person name="Onimaru K"/>
            <person name="Kadota M"/>
            <person name="Koyanagi M"/>
            <person name="Keeley SD"/>
            <person name="Tatsumi K"/>
            <person name="Tanaka K"/>
            <person name="Motone F"/>
            <person name="Kageyama Y"/>
            <person name="Nozu R"/>
            <person name="Adachi N"/>
            <person name="Nishimura O"/>
            <person name="Nakagawa R"/>
            <person name="Tanegashima C"/>
            <person name="Kiyatake I"/>
            <person name="Matsumoto R"/>
            <person name="Murakumo K"/>
            <person name="Nishida K"/>
            <person name="Terakita A"/>
            <person name="Kuratani S"/>
            <person name="Sato K"/>
            <person name="Hyodo S Kuraku.S."/>
        </authorList>
    </citation>
    <scope>NUCLEOTIDE SEQUENCE [LARGE SCALE GENOMIC DNA]</scope>
</reference>
<accession>A0A401PAS6</accession>
<keyword evidence="4" id="KW-0812">Transmembrane</keyword>
<dbReference type="InterPro" id="IPR003599">
    <property type="entry name" value="Ig_sub"/>
</dbReference>
<evidence type="ECO:0000313" key="7">
    <source>
        <dbReference type="EMBL" id="GCB70221.1"/>
    </source>
</evidence>
<dbReference type="OMA" id="GDFCLAI"/>
<keyword evidence="4" id="KW-0472">Membrane</keyword>